<name>A0A2M7R750_9BACT</name>
<evidence type="ECO:0000313" key="2">
    <source>
        <dbReference type="Proteomes" id="UP000230767"/>
    </source>
</evidence>
<proteinExistence type="predicted"/>
<dbReference type="Proteomes" id="UP000230767">
    <property type="component" value="Unassembled WGS sequence"/>
</dbReference>
<gene>
    <name evidence="1" type="ORF">COY73_01500</name>
</gene>
<comment type="caution">
    <text evidence="1">The sequence shown here is derived from an EMBL/GenBank/DDBJ whole genome shotgun (WGS) entry which is preliminary data.</text>
</comment>
<sequence>MIGFIGAVLFLPQIGSANDEISLSKKDTEALLNQIPLCIGEECVTEEATGMASRRTILFEGTLDRIF</sequence>
<reference evidence="2" key="1">
    <citation type="submission" date="2017-09" db="EMBL/GenBank/DDBJ databases">
        <title>Depth-based differentiation of microbial function through sediment-hosted aquifers and enrichment of novel symbionts in the deep terrestrial subsurface.</title>
        <authorList>
            <person name="Probst A.J."/>
            <person name="Ladd B."/>
            <person name="Jarett J.K."/>
            <person name="Geller-Mcgrath D.E."/>
            <person name="Sieber C.M.K."/>
            <person name="Emerson J.B."/>
            <person name="Anantharaman K."/>
            <person name="Thomas B.C."/>
            <person name="Malmstrom R."/>
            <person name="Stieglmeier M."/>
            <person name="Klingl A."/>
            <person name="Woyke T."/>
            <person name="Ryan C.M."/>
            <person name="Banfield J.F."/>
        </authorList>
    </citation>
    <scope>NUCLEOTIDE SEQUENCE [LARGE SCALE GENOMIC DNA]</scope>
</reference>
<organism evidence="1 2">
    <name type="scientific">Candidatus Nealsonbacteria bacterium CG_4_10_14_0_8_um_filter_37_14</name>
    <dbReference type="NCBI Taxonomy" id="1974684"/>
    <lineage>
        <taxon>Bacteria</taxon>
        <taxon>Candidatus Nealsoniibacteriota</taxon>
    </lineage>
</organism>
<protein>
    <submittedName>
        <fullName evidence="1">Uncharacterized protein</fullName>
    </submittedName>
</protein>
<accession>A0A2M7R750</accession>
<evidence type="ECO:0000313" key="1">
    <source>
        <dbReference type="EMBL" id="PIY89279.1"/>
    </source>
</evidence>
<dbReference type="AlphaFoldDB" id="A0A2M7R750"/>
<dbReference type="EMBL" id="PFLW01000039">
    <property type="protein sequence ID" value="PIY89279.1"/>
    <property type="molecule type" value="Genomic_DNA"/>
</dbReference>